<organism evidence="1">
    <name type="scientific">Anguilla anguilla</name>
    <name type="common">European freshwater eel</name>
    <name type="synonym">Muraena anguilla</name>
    <dbReference type="NCBI Taxonomy" id="7936"/>
    <lineage>
        <taxon>Eukaryota</taxon>
        <taxon>Metazoa</taxon>
        <taxon>Chordata</taxon>
        <taxon>Craniata</taxon>
        <taxon>Vertebrata</taxon>
        <taxon>Euteleostomi</taxon>
        <taxon>Actinopterygii</taxon>
        <taxon>Neopterygii</taxon>
        <taxon>Teleostei</taxon>
        <taxon>Anguilliformes</taxon>
        <taxon>Anguillidae</taxon>
        <taxon>Anguilla</taxon>
    </lineage>
</organism>
<accession>A0A0E9W5P0</accession>
<proteinExistence type="predicted"/>
<protein>
    <submittedName>
        <fullName evidence="1">Uncharacterized protein</fullName>
    </submittedName>
</protein>
<evidence type="ECO:0000313" key="1">
    <source>
        <dbReference type="EMBL" id="JAH84890.1"/>
    </source>
</evidence>
<dbReference type="EMBL" id="GBXM01023687">
    <property type="protein sequence ID" value="JAH84890.1"/>
    <property type="molecule type" value="Transcribed_RNA"/>
</dbReference>
<dbReference type="AlphaFoldDB" id="A0A0E9W5P0"/>
<name>A0A0E9W5P0_ANGAN</name>
<sequence>MRIDPERAVVFPPAGTSFLYRCSCQACLFLKSVIQCTFVCPLI</sequence>
<reference evidence="1" key="2">
    <citation type="journal article" date="2015" name="Fish Shellfish Immunol.">
        <title>Early steps in the European eel (Anguilla anguilla)-Vibrio vulnificus interaction in the gills: Role of the RtxA13 toxin.</title>
        <authorList>
            <person name="Callol A."/>
            <person name="Pajuelo D."/>
            <person name="Ebbesson L."/>
            <person name="Teles M."/>
            <person name="MacKenzie S."/>
            <person name="Amaro C."/>
        </authorList>
    </citation>
    <scope>NUCLEOTIDE SEQUENCE</scope>
</reference>
<reference evidence="1" key="1">
    <citation type="submission" date="2014-11" db="EMBL/GenBank/DDBJ databases">
        <authorList>
            <person name="Amaro Gonzalez C."/>
        </authorList>
    </citation>
    <scope>NUCLEOTIDE SEQUENCE</scope>
</reference>